<dbReference type="GO" id="GO:0045259">
    <property type="term" value="C:proton-transporting ATP synthase complex"/>
    <property type="evidence" value="ECO:0007669"/>
    <property type="project" value="UniProtKB-KW"/>
</dbReference>
<dbReference type="Proteomes" id="UP000005388">
    <property type="component" value="Unassembled WGS sequence"/>
</dbReference>
<evidence type="ECO:0000256" key="1">
    <source>
        <dbReference type="ARBA" id="ARBA00005513"/>
    </source>
</evidence>
<keyword evidence="15" id="KW-0378">Hydrolase</keyword>
<dbReference type="SUPFAM" id="SSF81573">
    <property type="entry name" value="F1F0 ATP synthase subunit B, membrane domain"/>
    <property type="match status" value="1"/>
</dbReference>
<feature type="transmembrane region" description="Helical" evidence="13">
    <location>
        <begin position="12"/>
        <end position="32"/>
    </location>
</feature>
<evidence type="ECO:0000256" key="12">
    <source>
        <dbReference type="ARBA" id="ARBA00037847"/>
    </source>
</evidence>
<keyword evidence="3 13" id="KW-1003">Cell membrane</keyword>
<evidence type="ECO:0000256" key="9">
    <source>
        <dbReference type="ARBA" id="ARBA00023136"/>
    </source>
</evidence>
<dbReference type="InterPro" id="IPR005864">
    <property type="entry name" value="ATP_synth_F0_bsu_bac"/>
</dbReference>
<keyword evidence="6 13" id="KW-0375">Hydrogen ion transport</keyword>
<evidence type="ECO:0000256" key="13">
    <source>
        <dbReference type="HAMAP-Rule" id="MF_01398"/>
    </source>
</evidence>
<dbReference type="InterPro" id="IPR002146">
    <property type="entry name" value="ATP_synth_b/b'su_bac/chlpt"/>
</dbReference>
<dbReference type="GO" id="GO:0012505">
    <property type="term" value="C:endomembrane system"/>
    <property type="evidence" value="ECO:0007669"/>
    <property type="project" value="UniProtKB-SubCell"/>
</dbReference>
<dbReference type="eggNOG" id="COG0711">
    <property type="taxonomic scope" value="Bacteria"/>
</dbReference>
<evidence type="ECO:0000313" key="16">
    <source>
        <dbReference type="Proteomes" id="UP000005388"/>
    </source>
</evidence>
<dbReference type="NCBIfam" id="TIGR01144">
    <property type="entry name" value="ATP_synt_b"/>
    <property type="match status" value="1"/>
</dbReference>
<evidence type="ECO:0000256" key="10">
    <source>
        <dbReference type="ARBA" id="ARBA00023310"/>
    </source>
</evidence>
<reference evidence="15 16" key="1">
    <citation type="journal article" date="2014" name="Int. J. Syst. Evol. Microbiol.">
        <title>Phylogenomics and the dynamic genome evolution of the genus Streptococcus.</title>
        <authorList>
            <consortium name="The Broad Institute Genome Sequencing Platform"/>
            <person name="Richards V.P."/>
            <person name="Palmer S.R."/>
            <person name="Pavinski Bitar P.D."/>
            <person name="Qin X."/>
            <person name="Weinstock G.M."/>
            <person name="Highlander S.K."/>
            <person name="Town C.D."/>
            <person name="Burne R.A."/>
            <person name="Stanhope M.J."/>
        </authorList>
    </citation>
    <scope>NUCLEOTIDE SEQUENCE [LARGE SCALE GENOMIC DNA]</scope>
    <source>
        <strain evidence="15 16">2285-97</strain>
    </source>
</reference>
<keyword evidence="7 13" id="KW-1133">Transmembrane helix</keyword>
<comment type="function">
    <text evidence="13">Component of the F(0) channel, it forms part of the peripheral stalk, linking F(1) to F(0).</text>
</comment>
<evidence type="ECO:0000256" key="2">
    <source>
        <dbReference type="ARBA" id="ARBA00022448"/>
    </source>
</evidence>
<evidence type="ECO:0000256" key="3">
    <source>
        <dbReference type="ARBA" id="ARBA00022475"/>
    </source>
</evidence>
<evidence type="ECO:0000256" key="6">
    <source>
        <dbReference type="ARBA" id="ARBA00022781"/>
    </source>
</evidence>
<comment type="caution">
    <text evidence="15">The sequence shown here is derived from an EMBL/GenBank/DDBJ whole genome shotgun (WGS) entry which is preliminary data.</text>
</comment>
<dbReference type="GO" id="GO:0005886">
    <property type="term" value="C:plasma membrane"/>
    <property type="evidence" value="ECO:0007669"/>
    <property type="project" value="UniProtKB-SubCell"/>
</dbReference>
<dbReference type="GO" id="GO:0016787">
    <property type="term" value="F:hydrolase activity"/>
    <property type="evidence" value="ECO:0007669"/>
    <property type="project" value="UniProtKB-KW"/>
</dbReference>
<dbReference type="RefSeq" id="WP_006740431.1">
    <property type="nucleotide sequence ID" value="NZ_AEUZ02000001.1"/>
</dbReference>
<keyword evidence="9 13" id="KW-0472">Membrane</keyword>
<dbReference type="Gene3D" id="6.10.250.1580">
    <property type="match status" value="1"/>
</dbReference>
<dbReference type="HAMAP" id="MF_01398">
    <property type="entry name" value="ATP_synth_b_bprime"/>
    <property type="match status" value="1"/>
</dbReference>
<dbReference type="Pfam" id="PF00430">
    <property type="entry name" value="ATP-synt_B"/>
    <property type="match status" value="1"/>
</dbReference>
<keyword evidence="8 13" id="KW-0406">Ion transport</keyword>
<comment type="function">
    <text evidence="11 13">F(1)F(0) ATP synthase produces ATP from ADP in the presence of a proton or sodium gradient. F-type ATPases consist of two structural domains, F(1) containing the extramembraneous catalytic core and F(0) containing the membrane proton channel, linked together by a central stalk and a peripheral stalk. During catalysis, ATP synthesis in the catalytic domain of F(1) is coupled via a rotary mechanism of the central stalk subunits to proton translocation.</text>
</comment>
<dbReference type="GO" id="GO:0046961">
    <property type="term" value="F:proton-transporting ATPase activity, rotational mechanism"/>
    <property type="evidence" value="ECO:0007669"/>
    <property type="project" value="TreeGrafter"/>
</dbReference>
<accession>G5KF08</accession>
<sequence>MSLLINSSSLGNIIIVTGSFILLLVLIKVFAWEQMTGIFAARETKIASDIDNAEKARKSAEDLEAKRQVELSSAKDEANQIIDNAKQIGQAKGDQMITDAKDEIGRLKAKANQDIEQSKTEALSSVKGEVADLTVLLAEKIMSTNLDKEAQSNLIDNYIDKLGEA</sequence>
<dbReference type="GO" id="GO:0046933">
    <property type="term" value="F:proton-transporting ATP synthase activity, rotational mechanism"/>
    <property type="evidence" value="ECO:0007669"/>
    <property type="project" value="UniProtKB-UniRule"/>
</dbReference>
<organism evidence="15 16">
    <name type="scientific">Streptococcus urinalis 2285-97</name>
    <dbReference type="NCBI Taxonomy" id="764291"/>
    <lineage>
        <taxon>Bacteria</taxon>
        <taxon>Bacillati</taxon>
        <taxon>Bacillota</taxon>
        <taxon>Bacilli</taxon>
        <taxon>Lactobacillales</taxon>
        <taxon>Streptococcaceae</taxon>
        <taxon>Streptococcus</taxon>
    </lineage>
</organism>
<dbReference type="AlphaFoldDB" id="G5KF08"/>
<dbReference type="InterPro" id="IPR050059">
    <property type="entry name" value="ATP_synthase_B_chain"/>
</dbReference>
<evidence type="ECO:0000256" key="14">
    <source>
        <dbReference type="RuleBase" id="RU003848"/>
    </source>
</evidence>
<evidence type="ECO:0000256" key="11">
    <source>
        <dbReference type="ARBA" id="ARBA00025198"/>
    </source>
</evidence>
<evidence type="ECO:0000256" key="4">
    <source>
        <dbReference type="ARBA" id="ARBA00022547"/>
    </source>
</evidence>
<keyword evidence="4 13" id="KW-0138">CF(0)</keyword>
<keyword evidence="10 13" id="KW-0066">ATP synthesis</keyword>
<comment type="similarity">
    <text evidence="1 13 14">Belongs to the ATPase B chain family.</text>
</comment>
<evidence type="ECO:0000256" key="8">
    <source>
        <dbReference type="ARBA" id="ARBA00023065"/>
    </source>
</evidence>
<keyword evidence="16" id="KW-1185">Reference proteome</keyword>
<protein>
    <recommendedName>
        <fullName evidence="13">ATP synthase subunit b</fullName>
    </recommendedName>
    <alternativeName>
        <fullName evidence="13">ATP synthase F(0) sector subunit b</fullName>
    </alternativeName>
    <alternativeName>
        <fullName evidence="13">ATPase subunit I</fullName>
    </alternativeName>
    <alternativeName>
        <fullName evidence="13">F-type ATPase subunit b</fullName>
        <shortName evidence="13">F-ATPase subunit b</shortName>
    </alternativeName>
</protein>
<dbReference type="CDD" id="cd06503">
    <property type="entry name" value="ATP-synt_Fo_b"/>
    <property type="match status" value="1"/>
</dbReference>
<keyword evidence="5 13" id="KW-0812">Transmembrane</keyword>
<keyword evidence="2 13" id="KW-0813">Transport</keyword>
<evidence type="ECO:0000313" key="15">
    <source>
        <dbReference type="EMBL" id="EHJ57736.1"/>
    </source>
</evidence>
<evidence type="ECO:0000256" key="5">
    <source>
        <dbReference type="ARBA" id="ARBA00022692"/>
    </source>
</evidence>
<gene>
    <name evidence="13 15" type="primary">atpF</name>
    <name evidence="15" type="ORF">STRUR_0912</name>
</gene>
<dbReference type="STRING" id="764291.STRUR_0912"/>
<comment type="subcellular location">
    <subcellularLocation>
        <location evidence="13">Cell membrane</location>
        <topology evidence="13">Single-pass membrane protein</topology>
    </subcellularLocation>
    <subcellularLocation>
        <location evidence="12">Endomembrane system</location>
        <topology evidence="12">Single-pass membrane protein</topology>
    </subcellularLocation>
</comment>
<dbReference type="PANTHER" id="PTHR33445">
    <property type="entry name" value="ATP SYNTHASE SUBUNIT B', CHLOROPLASTIC"/>
    <property type="match status" value="1"/>
</dbReference>
<comment type="subunit">
    <text evidence="13">F-type ATPases have 2 components, F(1) - the catalytic core - and F(0) - the membrane proton channel. F(1) has five subunits: alpha(3), beta(3), gamma(1), delta(1), epsilon(1). F(0) has three main subunits: a(1), b(2) and c(10-14). The alpha and beta chains form an alternating ring which encloses part of the gamma chain. F(1) is attached to F(0) by a central stalk formed by the gamma and epsilon chains, while a peripheral stalk is formed by the delta and b chains.</text>
</comment>
<proteinExistence type="inferred from homology"/>
<dbReference type="InterPro" id="IPR028987">
    <property type="entry name" value="ATP_synth_B-like_membr_sf"/>
</dbReference>
<dbReference type="PANTHER" id="PTHR33445:SF1">
    <property type="entry name" value="ATP SYNTHASE SUBUNIT B"/>
    <property type="match status" value="1"/>
</dbReference>
<name>G5KF08_9STRE</name>
<dbReference type="EMBL" id="AEUZ02000001">
    <property type="protein sequence ID" value="EHJ57736.1"/>
    <property type="molecule type" value="Genomic_DNA"/>
</dbReference>
<evidence type="ECO:0000256" key="7">
    <source>
        <dbReference type="ARBA" id="ARBA00022989"/>
    </source>
</evidence>